<dbReference type="PANTHER" id="PTHR34071">
    <property type="entry name" value="5-NITROIMIDAZOLE ANTIBIOTICS RESISTANCE PROTEIN, NIMA-FAMILY-RELATED PROTEIN-RELATED"/>
    <property type="match status" value="1"/>
</dbReference>
<dbReference type="InterPro" id="IPR024747">
    <property type="entry name" value="Pyridox_Oxase-rel"/>
</dbReference>
<reference evidence="2 3" key="1">
    <citation type="submission" date="2018-06" db="EMBL/GenBank/DDBJ databases">
        <title>A transcriptomic atlas of mushroom development highlights an independent origin of complex multicellularity.</title>
        <authorList>
            <consortium name="DOE Joint Genome Institute"/>
            <person name="Krizsan K."/>
            <person name="Almasi E."/>
            <person name="Merenyi Z."/>
            <person name="Sahu N."/>
            <person name="Viragh M."/>
            <person name="Koszo T."/>
            <person name="Mondo S."/>
            <person name="Kiss B."/>
            <person name="Balint B."/>
            <person name="Kues U."/>
            <person name="Barry K."/>
            <person name="Hegedus J.C."/>
            <person name="Henrissat B."/>
            <person name="Johnson J."/>
            <person name="Lipzen A."/>
            <person name="Ohm R."/>
            <person name="Nagy I."/>
            <person name="Pangilinan J."/>
            <person name="Yan J."/>
            <person name="Xiong Y."/>
            <person name="Grigoriev I.V."/>
            <person name="Hibbett D.S."/>
            <person name="Nagy L.G."/>
        </authorList>
    </citation>
    <scope>NUCLEOTIDE SEQUENCE [LARGE SCALE GENOMIC DNA]</scope>
    <source>
        <strain evidence="2 3">SZMC22713</strain>
    </source>
</reference>
<dbReference type="InterPro" id="IPR012349">
    <property type="entry name" value="Split_barrel_FMN-bd"/>
</dbReference>
<dbReference type="SUPFAM" id="SSF50475">
    <property type="entry name" value="FMN-binding split barrel"/>
    <property type="match status" value="1"/>
</dbReference>
<evidence type="ECO:0008006" key="4">
    <source>
        <dbReference type="Google" id="ProtNLM"/>
    </source>
</evidence>
<protein>
    <recommendedName>
        <fullName evidence="4">Flavin-nucleotide-binding protein</fullName>
    </recommendedName>
</protein>
<evidence type="ECO:0000256" key="1">
    <source>
        <dbReference type="SAM" id="MobiDB-lite"/>
    </source>
</evidence>
<dbReference type="VEuPathDB" id="FungiDB:BD410DRAFT_774933"/>
<dbReference type="Gene3D" id="2.30.110.10">
    <property type="entry name" value="Electron Transport, Fmn-binding Protein, Chain A"/>
    <property type="match status" value="1"/>
</dbReference>
<dbReference type="EMBL" id="ML170207">
    <property type="protein sequence ID" value="TDL18484.1"/>
    <property type="molecule type" value="Genomic_DNA"/>
</dbReference>
<dbReference type="Proteomes" id="UP000294933">
    <property type="component" value="Unassembled WGS sequence"/>
</dbReference>
<keyword evidence="3" id="KW-1185">Reference proteome</keyword>
<feature type="region of interest" description="Disordered" evidence="1">
    <location>
        <begin position="212"/>
        <end position="232"/>
    </location>
</feature>
<evidence type="ECO:0000313" key="2">
    <source>
        <dbReference type="EMBL" id="TDL18484.1"/>
    </source>
</evidence>
<dbReference type="STRING" id="50990.A0A4Y7PSY2"/>
<dbReference type="AlphaFoldDB" id="A0A4Y7PSY2"/>
<gene>
    <name evidence="2" type="ORF">BD410DRAFT_774933</name>
</gene>
<organism evidence="2 3">
    <name type="scientific">Rickenella mellea</name>
    <dbReference type="NCBI Taxonomy" id="50990"/>
    <lineage>
        <taxon>Eukaryota</taxon>
        <taxon>Fungi</taxon>
        <taxon>Dikarya</taxon>
        <taxon>Basidiomycota</taxon>
        <taxon>Agaricomycotina</taxon>
        <taxon>Agaricomycetes</taxon>
        <taxon>Hymenochaetales</taxon>
        <taxon>Rickenellaceae</taxon>
        <taxon>Rickenella</taxon>
    </lineage>
</organism>
<accession>A0A4Y7PSY2</accession>
<name>A0A4Y7PSY2_9AGAM</name>
<proteinExistence type="predicted"/>
<evidence type="ECO:0000313" key="3">
    <source>
        <dbReference type="Proteomes" id="UP000294933"/>
    </source>
</evidence>
<dbReference type="PANTHER" id="PTHR34071:SF2">
    <property type="entry name" value="FLAVIN-NUCLEOTIDE-BINDING PROTEIN"/>
    <property type="match status" value="1"/>
</dbReference>
<dbReference type="OrthoDB" id="444432at2759"/>
<sequence>MADDGLDSKFDQSNLNTVKRNKDRASYDKQQIADIFKQAKICHVSFIHDFLPQCIPMIAAVEETDEGELFVYFHGYPRARFIQSLLESGTPMTATATILDGYVLALSVFHHSMNYRSAVLYGVSMPFDDNDTEAKMRALKLVVDSTTPGRWENARQPNDAELKGTGIIRMKVDTGSAKIRTGGPKDDRKDIEDTKLVSETWTGVVPISAVAGEPKPTNYAPASIPEHIRNLR</sequence>
<dbReference type="Pfam" id="PF12900">
    <property type="entry name" value="Pyridox_ox_2"/>
    <property type="match status" value="1"/>
</dbReference>